<dbReference type="Proteomes" id="UP001595823">
    <property type="component" value="Unassembled WGS sequence"/>
</dbReference>
<organism evidence="2 3">
    <name type="scientific">Salininema proteolyticum</name>
    <dbReference type="NCBI Taxonomy" id="1607685"/>
    <lineage>
        <taxon>Bacteria</taxon>
        <taxon>Bacillati</taxon>
        <taxon>Actinomycetota</taxon>
        <taxon>Actinomycetes</taxon>
        <taxon>Glycomycetales</taxon>
        <taxon>Glycomycetaceae</taxon>
        <taxon>Salininema</taxon>
    </lineage>
</organism>
<accession>A0ABV8U4D2</accession>
<protein>
    <submittedName>
        <fullName evidence="2">DoxX family protein</fullName>
    </submittedName>
</protein>
<feature type="transmembrane region" description="Helical" evidence="1">
    <location>
        <begin position="92"/>
        <end position="111"/>
    </location>
</feature>
<reference evidence="3" key="1">
    <citation type="journal article" date="2019" name="Int. J. Syst. Evol. Microbiol.">
        <title>The Global Catalogue of Microorganisms (GCM) 10K type strain sequencing project: providing services to taxonomists for standard genome sequencing and annotation.</title>
        <authorList>
            <consortium name="The Broad Institute Genomics Platform"/>
            <consortium name="The Broad Institute Genome Sequencing Center for Infectious Disease"/>
            <person name="Wu L."/>
            <person name="Ma J."/>
        </authorList>
    </citation>
    <scope>NUCLEOTIDE SEQUENCE [LARGE SCALE GENOMIC DNA]</scope>
    <source>
        <strain evidence="3">IBRC-M 10908</strain>
    </source>
</reference>
<keyword evidence="1" id="KW-0472">Membrane</keyword>
<keyword evidence="3" id="KW-1185">Reference proteome</keyword>
<keyword evidence="1" id="KW-1133">Transmembrane helix</keyword>
<dbReference type="PANTHER" id="PTHR36974">
    <property type="entry name" value="MEMBRANE PROTEIN-RELATED"/>
    <property type="match status" value="1"/>
</dbReference>
<comment type="caution">
    <text evidence="2">The sequence shown here is derived from an EMBL/GenBank/DDBJ whole genome shotgun (WGS) entry which is preliminary data.</text>
</comment>
<evidence type="ECO:0000313" key="2">
    <source>
        <dbReference type="EMBL" id="MFC4337265.1"/>
    </source>
</evidence>
<dbReference type="RefSeq" id="WP_380624074.1">
    <property type="nucleotide sequence ID" value="NZ_JBHSDK010000028.1"/>
</dbReference>
<dbReference type="EMBL" id="JBHSDK010000028">
    <property type="protein sequence ID" value="MFC4337265.1"/>
    <property type="molecule type" value="Genomic_DNA"/>
</dbReference>
<gene>
    <name evidence="2" type="ORF">ACFPET_18865</name>
</gene>
<keyword evidence="1" id="KW-0812">Transmembrane</keyword>
<sequence length="145" mass="15299">MTLALFFLGTLLSRLAGLLGVDAFDDWRGALSAGLALMFVFAAVARLHPGIRASMARMVPPALPRPELLVVIAGILEFAGAAGLWIPGLRTAAAVCLALLLAALFPANVYSARRRLEFNGKPATPLGRRAVEQIVYVAACVFVAL</sequence>
<evidence type="ECO:0000313" key="3">
    <source>
        <dbReference type="Proteomes" id="UP001595823"/>
    </source>
</evidence>
<proteinExistence type="predicted"/>
<evidence type="ECO:0000256" key="1">
    <source>
        <dbReference type="SAM" id="Phobius"/>
    </source>
</evidence>
<dbReference type="PANTHER" id="PTHR36974:SF1">
    <property type="entry name" value="DOXX FAMILY MEMBRANE PROTEIN"/>
    <property type="match status" value="1"/>
</dbReference>
<name>A0ABV8U4D2_9ACTN</name>
<feature type="transmembrane region" description="Helical" evidence="1">
    <location>
        <begin position="68"/>
        <end position="86"/>
    </location>
</feature>
<feature type="transmembrane region" description="Helical" evidence="1">
    <location>
        <begin position="30"/>
        <end position="47"/>
    </location>
</feature>